<dbReference type="EMBL" id="JABVCQ010000001">
    <property type="protein sequence ID" value="MBB1124667.1"/>
    <property type="molecule type" value="Genomic_DNA"/>
</dbReference>
<feature type="domain" description="Bacterial repeat" evidence="4">
    <location>
        <begin position="179"/>
        <end position="259"/>
    </location>
</feature>
<evidence type="ECO:0000256" key="1">
    <source>
        <dbReference type="SAM" id="SignalP"/>
    </source>
</evidence>
<feature type="domain" description="Bacterial repeat" evidence="4">
    <location>
        <begin position="263"/>
        <end position="339"/>
    </location>
</feature>
<feature type="chain" id="PRO_5033066753" evidence="1">
    <location>
        <begin position="23"/>
        <end position="1234"/>
    </location>
</feature>
<comment type="caution">
    <text evidence="5">The sequence shown here is derived from an EMBL/GenBank/DDBJ whole genome shotgun (WGS) entry which is preliminary data.</text>
</comment>
<feature type="domain" description="Lcl C-terminal" evidence="2">
    <location>
        <begin position="44"/>
        <end position="170"/>
    </location>
</feature>
<dbReference type="RefSeq" id="WP_182581773.1">
    <property type="nucleotide sequence ID" value="NZ_JABVCQ010000001.1"/>
</dbReference>
<evidence type="ECO:0000259" key="4">
    <source>
        <dbReference type="Pfam" id="PF18998"/>
    </source>
</evidence>
<dbReference type="PANTHER" id="PTHR35812:SF1">
    <property type="entry name" value="LIPOPROTEIN"/>
    <property type="match status" value="1"/>
</dbReference>
<feature type="domain" description="Bacterial repeat" evidence="4">
    <location>
        <begin position="363"/>
        <end position="423"/>
    </location>
</feature>
<evidence type="ECO:0000313" key="6">
    <source>
        <dbReference type="Proteomes" id="UP000548632"/>
    </source>
</evidence>
<evidence type="ECO:0000313" key="5">
    <source>
        <dbReference type="EMBL" id="MBB1124667.1"/>
    </source>
</evidence>
<dbReference type="AlphaFoldDB" id="A0A839HBR6"/>
<protein>
    <submittedName>
        <fullName evidence="5">DUF1566 domain-containing protein</fullName>
    </submittedName>
</protein>
<keyword evidence="1" id="KW-0732">Signal</keyword>
<dbReference type="InterPro" id="IPR025282">
    <property type="entry name" value="DUF4214"/>
</dbReference>
<dbReference type="PANTHER" id="PTHR35812">
    <property type="entry name" value="LIPOPROTEIN"/>
    <property type="match status" value="1"/>
</dbReference>
<dbReference type="Proteomes" id="UP000548632">
    <property type="component" value="Unassembled WGS sequence"/>
</dbReference>
<accession>A0A839HBR6</accession>
<feature type="domain" description="Bacterial repeat" evidence="4">
    <location>
        <begin position="670"/>
        <end position="745"/>
    </location>
</feature>
<organism evidence="5 6">
    <name type="scientific">Thiospirillum jenense</name>
    <dbReference type="NCBI Taxonomy" id="1653858"/>
    <lineage>
        <taxon>Bacteria</taxon>
        <taxon>Pseudomonadati</taxon>
        <taxon>Pseudomonadota</taxon>
        <taxon>Gammaproteobacteria</taxon>
        <taxon>Chromatiales</taxon>
        <taxon>Chromatiaceae</taxon>
        <taxon>Thiospirillum</taxon>
    </lineage>
</organism>
<dbReference type="InterPro" id="IPR044060">
    <property type="entry name" value="Bacterial_rp_domain"/>
</dbReference>
<dbReference type="Pfam" id="PF07603">
    <property type="entry name" value="Lcl_C"/>
    <property type="match status" value="1"/>
</dbReference>
<reference evidence="5 6" key="1">
    <citation type="journal article" date="2020" name="Arch. Microbiol.">
        <title>The genome sequence of the giant phototrophic gammaproteobacterium Thiospirillum jenense gives insight into its physiological properties and phylogenetic relationships.</title>
        <authorList>
            <person name="Imhoff J.F."/>
            <person name="Meyer T.E."/>
            <person name="Kyndt J.A."/>
        </authorList>
    </citation>
    <scope>NUCLEOTIDE SEQUENCE [LARGE SCALE GENOMIC DNA]</scope>
    <source>
        <strain evidence="5 6">DSM 216</strain>
    </source>
</reference>
<keyword evidence="6" id="KW-1185">Reference proteome</keyword>
<feature type="domain" description="Bacterial repeat" evidence="4">
    <location>
        <begin position="616"/>
        <end position="668"/>
    </location>
</feature>
<dbReference type="Pfam" id="PF18998">
    <property type="entry name" value="Flg_new_2"/>
    <property type="match status" value="7"/>
</dbReference>
<evidence type="ECO:0000259" key="2">
    <source>
        <dbReference type="Pfam" id="PF07603"/>
    </source>
</evidence>
<feature type="domain" description="Bacterial repeat" evidence="4">
    <location>
        <begin position="437"/>
        <end position="505"/>
    </location>
</feature>
<sequence>MKKQLHVIVSLMALLWIETAPAVTCITGLTANNPDNVYTINANGTVLDTRTGLMWKRCTEGNTWNAATNGCSGEPTTFDWSNALSLAEASTWANYTDWRLPNRKELASLIENCRIDQAINDTVFPNTHNSYYWSSSPSADYETMSWQIHFADGTTDSGVRLGANVVRLVRDNTASSNYLLTVTRTGDGKVTSNPAGIECSSTATLCESAYSANTVVTLTAVELNGATFTGWGGACSGTATTCTVTMSAAQSVTADFTAVTNTYTLTTTVSGNGSITSSPAGIDCGADCSEAFAATSRVILTATPATGALFTGWAGNCGGSATTCTVNMTAAQSVTAIFTTPMLLVNVSANGQVTSSPAGINCGGGNSDCTEAVAANTAVTLTATPVAGATFTGWSGACSGTATTCTVTANQATTSVTATFAANTSTYSLTTSVNGIGSVTSNPAGITCGTDCSETFAANTVVTLTATPLLNATFTGWGGACSGTATTCTVTMSAAQSVTATFAANTSTYSLTTSVNGIGSVTSNPAGITCGTDCSETFAANTVVTLTATPLLNATFTGWGGACSGTATTCTVTMSAAQSVTATFAAPLALLSVTLDQPDLGRVTADSGDLDCPDVCSGSYPRGSQVTLTAQAAAGAVFTGWDGGCFGSEPECIVTMDAAQAVRARFEPLTLTVTISGAGHVTSDLDDLDCPGSCIVTYPIETTLILTATPTLGWQLLGWGGACTGTADCQVTVGGSTAVTANFAELSNPYQLSNPLNGSVESGIGVVDGWVCAATTVSLQVDDFPAFSTAYGAERPDSAALCGDTANGFAAAINWADYGDGEHTLTVLADGQITTQVTVDVVTLGTAYLKGAAAAATVANFPAAGISTNLLWSEPHQNFVVTGSTQVAAPDLRYAARDATATLHNWESPLPNGFESGNTLLRGWACDAAQLTATLDGVVTFTLPYGSEREDTQPVCGDSHNGYALAINWNDFTDGQHQITLNINDLPVETRRFTVATPGGLGVILGVQQQQRVTNFPLAGDALTLRWSEPHQNFRFSSYQPRASERAALAWQITEIYIATLGYAPDSEGLRYWVNKLLDDHWTPTSVAQSFFDNELVQVRYPLDAGDEALVDALYENIFNRAADLEGKTYWLAQLAAGNTARHELIIAMINGGWANDNAADDMMRFRHLTQVGLAFADAQDERGIIYTALSPAQQAQLRTAGTEVLEGVTADVITRNAAIANIPALLDSVMAVE</sequence>
<evidence type="ECO:0000259" key="3">
    <source>
        <dbReference type="Pfam" id="PF13946"/>
    </source>
</evidence>
<feature type="domain" description="Bacterial repeat" evidence="4">
    <location>
        <begin position="519"/>
        <end position="586"/>
    </location>
</feature>
<dbReference type="InterPro" id="IPR011460">
    <property type="entry name" value="Lcl_C"/>
</dbReference>
<feature type="signal peptide" evidence="1">
    <location>
        <begin position="1"/>
        <end position="22"/>
    </location>
</feature>
<gene>
    <name evidence="5" type="ORF">HUK38_00290</name>
</gene>
<feature type="domain" description="DUF4214" evidence="3">
    <location>
        <begin position="1088"/>
        <end position="1150"/>
    </location>
</feature>
<proteinExistence type="predicted"/>
<name>A0A839HBR6_9GAMM</name>
<dbReference type="Pfam" id="PF13946">
    <property type="entry name" value="DUF4214"/>
    <property type="match status" value="1"/>
</dbReference>